<dbReference type="RefSeq" id="WP_090658579.1">
    <property type="nucleotide sequence ID" value="NZ_FOXQ01000006.1"/>
</dbReference>
<evidence type="ECO:0000256" key="6">
    <source>
        <dbReference type="ARBA" id="ARBA00023136"/>
    </source>
</evidence>
<keyword evidence="11" id="KW-1185">Reference proteome</keyword>
<sequence>MKNSIMIKTALIALFTIISTTIFAQADSTPAKLTLQQCIQLALENNNDVQRSEVTSGISKANWQNAKGYMIPTLNGDVSHGVNSGRSIDPYTNSYSNQTIRYGNYGLNTSLTLFNFFSIQRGIKQSKLAFQASEFEIQQQKDAVALNVILQYLQILTNEELLSAARQQQDVSSKQVERLEILNQDGSIGPEELSDLKGVYAQNELAVVNADNNLQTAKITLAQLLNILYNKNMEIEAINIAGITDNTTLNTDSIYRSALQNLAIVKAAELRRNSAVYGVKSYRSQRYPSLYFNGGLSTNYSSAAATQQFTGSNDVETDNYVLNNGSKLPVYAVQNNYVSQKIPYGSQFSNNFYNSFSIGISIPLLNNFRNRTQIKTALLQQKDAEIVLKTTKTQLQQNIEQAHANVVSARNRFATLTEQVSAYKESFRIAEIKFNAGAVTSVDYVIAKNNYDQSNLSLIIAKYNYVLSAMVVDYYSGKLKFD</sequence>
<keyword evidence="3" id="KW-0813">Transport</keyword>
<dbReference type="SUPFAM" id="SSF56954">
    <property type="entry name" value="Outer membrane efflux proteins (OEP)"/>
    <property type="match status" value="1"/>
</dbReference>
<dbReference type="OrthoDB" id="9811587at2"/>
<evidence type="ECO:0000256" key="5">
    <source>
        <dbReference type="ARBA" id="ARBA00022692"/>
    </source>
</evidence>
<dbReference type="Gene3D" id="1.20.1600.10">
    <property type="entry name" value="Outer membrane efflux proteins (OEP)"/>
    <property type="match status" value="1"/>
</dbReference>
<evidence type="ECO:0000256" key="1">
    <source>
        <dbReference type="ARBA" id="ARBA00004442"/>
    </source>
</evidence>
<feature type="signal peptide" evidence="9">
    <location>
        <begin position="1"/>
        <end position="26"/>
    </location>
</feature>
<keyword evidence="9" id="KW-0732">Signal</keyword>
<dbReference type="GO" id="GO:1990281">
    <property type="term" value="C:efflux pump complex"/>
    <property type="evidence" value="ECO:0007669"/>
    <property type="project" value="TreeGrafter"/>
</dbReference>
<keyword evidence="7" id="KW-0998">Cell outer membrane</keyword>
<reference evidence="10 11" key="1">
    <citation type="submission" date="2016-10" db="EMBL/GenBank/DDBJ databases">
        <authorList>
            <person name="de Groot N.N."/>
        </authorList>
    </citation>
    <scope>NUCLEOTIDE SEQUENCE [LARGE SCALE GENOMIC DNA]</scope>
    <source>
        <strain evidence="10 11">DSM 28286</strain>
    </source>
</reference>
<dbReference type="InterPro" id="IPR003423">
    <property type="entry name" value="OMP_efflux"/>
</dbReference>
<dbReference type="GO" id="GO:0015562">
    <property type="term" value="F:efflux transmembrane transporter activity"/>
    <property type="evidence" value="ECO:0007669"/>
    <property type="project" value="InterPro"/>
</dbReference>
<evidence type="ECO:0000256" key="9">
    <source>
        <dbReference type="SAM" id="SignalP"/>
    </source>
</evidence>
<evidence type="ECO:0000313" key="11">
    <source>
        <dbReference type="Proteomes" id="UP000199031"/>
    </source>
</evidence>
<evidence type="ECO:0000313" key="10">
    <source>
        <dbReference type="EMBL" id="SFQ19355.1"/>
    </source>
</evidence>
<evidence type="ECO:0000256" key="3">
    <source>
        <dbReference type="ARBA" id="ARBA00022448"/>
    </source>
</evidence>
<dbReference type="STRING" id="1465490.SAMN05444277_106203"/>
<dbReference type="EMBL" id="FOXQ01000006">
    <property type="protein sequence ID" value="SFQ19355.1"/>
    <property type="molecule type" value="Genomic_DNA"/>
</dbReference>
<keyword evidence="4" id="KW-1134">Transmembrane beta strand</keyword>
<protein>
    <submittedName>
        <fullName evidence="10">Outer membrane protein</fullName>
    </submittedName>
</protein>
<proteinExistence type="inferred from homology"/>
<evidence type="ECO:0000256" key="4">
    <source>
        <dbReference type="ARBA" id="ARBA00022452"/>
    </source>
</evidence>
<keyword evidence="6" id="KW-0472">Membrane</keyword>
<evidence type="ECO:0000256" key="7">
    <source>
        <dbReference type="ARBA" id="ARBA00023237"/>
    </source>
</evidence>
<accession>A0A1I5WI55</accession>
<name>A0A1I5WI55_9BACT</name>
<evidence type="ECO:0000256" key="2">
    <source>
        <dbReference type="ARBA" id="ARBA00007613"/>
    </source>
</evidence>
<keyword evidence="5" id="KW-0812">Transmembrane</keyword>
<gene>
    <name evidence="10" type="ORF">SAMN05444277_106203</name>
</gene>
<evidence type="ECO:0000256" key="8">
    <source>
        <dbReference type="SAM" id="Coils"/>
    </source>
</evidence>
<feature type="chain" id="PRO_5011590167" evidence="9">
    <location>
        <begin position="27"/>
        <end position="482"/>
    </location>
</feature>
<dbReference type="AlphaFoldDB" id="A0A1I5WI55"/>
<dbReference type="PANTHER" id="PTHR30026">
    <property type="entry name" value="OUTER MEMBRANE PROTEIN TOLC"/>
    <property type="match status" value="1"/>
</dbReference>
<dbReference type="Proteomes" id="UP000199031">
    <property type="component" value="Unassembled WGS sequence"/>
</dbReference>
<dbReference type="InterPro" id="IPR051906">
    <property type="entry name" value="TolC-like"/>
</dbReference>
<keyword evidence="8" id="KW-0175">Coiled coil</keyword>
<comment type="subcellular location">
    <subcellularLocation>
        <location evidence="1">Cell outer membrane</location>
    </subcellularLocation>
</comment>
<feature type="coiled-coil region" evidence="8">
    <location>
        <begin position="392"/>
        <end position="419"/>
    </location>
</feature>
<comment type="similarity">
    <text evidence="2">Belongs to the outer membrane factor (OMF) (TC 1.B.17) family.</text>
</comment>
<dbReference type="GO" id="GO:0009279">
    <property type="term" value="C:cell outer membrane"/>
    <property type="evidence" value="ECO:0007669"/>
    <property type="project" value="UniProtKB-SubCell"/>
</dbReference>
<dbReference type="GO" id="GO:0015288">
    <property type="term" value="F:porin activity"/>
    <property type="evidence" value="ECO:0007669"/>
    <property type="project" value="TreeGrafter"/>
</dbReference>
<dbReference type="Pfam" id="PF02321">
    <property type="entry name" value="OEP"/>
    <property type="match status" value="2"/>
</dbReference>
<organism evidence="10 11">
    <name type="scientific">Parafilimonas terrae</name>
    <dbReference type="NCBI Taxonomy" id="1465490"/>
    <lineage>
        <taxon>Bacteria</taxon>
        <taxon>Pseudomonadati</taxon>
        <taxon>Bacteroidota</taxon>
        <taxon>Chitinophagia</taxon>
        <taxon>Chitinophagales</taxon>
        <taxon>Chitinophagaceae</taxon>
        <taxon>Parafilimonas</taxon>
    </lineage>
</organism>
<dbReference type="PANTHER" id="PTHR30026:SF20">
    <property type="entry name" value="OUTER MEMBRANE PROTEIN TOLC"/>
    <property type="match status" value="1"/>
</dbReference>